<protein>
    <submittedName>
        <fullName evidence="2">MBL fold metallo-hydrolase</fullName>
    </submittedName>
</protein>
<gene>
    <name evidence="2" type="ORF">R4I43_26570</name>
</gene>
<accession>A0ABU6AHD3</accession>
<dbReference type="PANTHER" id="PTHR46018">
    <property type="entry name" value="ZINC PHOSPHODIESTERASE ELAC PROTEIN 1"/>
    <property type="match status" value="1"/>
</dbReference>
<comment type="caution">
    <text evidence="2">The sequence shown here is derived from an EMBL/GenBank/DDBJ whole genome shotgun (WGS) entry which is preliminary data.</text>
</comment>
<dbReference type="InterPro" id="IPR001279">
    <property type="entry name" value="Metallo-B-lactamas"/>
</dbReference>
<reference evidence="2 3" key="1">
    <citation type="submission" date="2023-10" db="EMBL/GenBank/DDBJ databases">
        <title>Saccharopolyspora sp. nov., isolated from mangrove soil.</title>
        <authorList>
            <person name="Lu Y."/>
            <person name="Liu W."/>
        </authorList>
    </citation>
    <scope>NUCLEOTIDE SEQUENCE [LARGE SCALE GENOMIC DNA]</scope>
    <source>
        <strain evidence="2 3">S2-29</strain>
    </source>
</reference>
<dbReference type="Pfam" id="PF12706">
    <property type="entry name" value="Lactamase_B_2"/>
    <property type="match status" value="1"/>
</dbReference>
<dbReference type="Gene3D" id="3.60.15.10">
    <property type="entry name" value="Ribonuclease Z/Hydroxyacylglutathione hydrolase-like"/>
    <property type="match status" value="1"/>
</dbReference>
<organism evidence="2 3">
    <name type="scientific">Saccharopolyspora mangrovi</name>
    <dbReference type="NCBI Taxonomy" id="3082379"/>
    <lineage>
        <taxon>Bacteria</taxon>
        <taxon>Bacillati</taxon>
        <taxon>Actinomycetota</taxon>
        <taxon>Actinomycetes</taxon>
        <taxon>Pseudonocardiales</taxon>
        <taxon>Pseudonocardiaceae</taxon>
        <taxon>Saccharopolyspora</taxon>
    </lineage>
</organism>
<evidence type="ECO:0000313" key="2">
    <source>
        <dbReference type="EMBL" id="MEB3370974.1"/>
    </source>
</evidence>
<feature type="domain" description="Metallo-beta-lactamase" evidence="1">
    <location>
        <begin position="18"/>
        <end position="234"/>
    </location>
</feature>
<dbReference type="Proteomes" id="UP001327093">
    <property type="component" value="Unassembled WGS sequence"/>
</dbReference>
<dbReference type="CDD" id="cd07716">
    <property type="entry name" value="RNaseZ_short-form-like_MBL-fold"/>
    <property type="match status" value="1"/>
</dbReference>
<name>A0ABU6AHD3_9PSEU</name>
<dbReference type="PANTHER" id="PTHR46018:SF4">
    <property type="entry name" value="METALLO-HYDROLASE YHFI-RELATED"/>
    <property type="match status" value="1"/>
</dbReference>
<dbReference type="InterPro" id="IPR036866">
    <property type="entry name" value="RibonucZ/Hydroxyglut_hydro"/>
</dbReference>
<dbReference type="SMART" id="SM00849">
    <property type="entry name" value="Lactamase_B"/>
    <property type="match status" value="1"/>
</dbReference>
<evidence type="ECO:0000259" key="1">
    <source>
        <dbReference type="SMART" id="SM00849"/>
    </source>
</evidence>
<proteinExistence type="predicted"/>
<evidence type="ECO:0000313" key="3">
    <source>
        <dbReference type="Proteomes" id="UP001327093"/>
    </source>
</evidence>
<sequence>MRLTVLGCRAGMPADGQASSGYLLETATTRLLLDCGPGIATALSSVTEPASLDGIVISHFHSDHCYDLLPIGKSLLSGLAHEPGATVETIRRNGFTPVRLYVPRGSGDLFARWAGLFPVHTFPLLDQAFEIAFDVREYEPGETHVVGDLSVAMHETRHAIPNCGVRIESATATFAYTGDTGTTPALHDLAEDADLLLTEATLAEPEVGDHGHLSGADAGVIAAKAGVGRLVLTHFAVADERSLEHLRASAAESYEGPIALAAPGVRFDIG</sequence>
<dbReference type="SUPFAM" id="SSF56281">
    <property type="entry name" value="Metallo-hydrolase/oxidoreductase"/>
    <property type="match status" value="1"/>
</dbReference>
<keyword evidence="3" id="KW-1185">Reference proteome</keyword>
<dbReference type="EMBL" id="JAWLNX010000023">
    <property type="protein sequence ID" value="MEB3370974.1"/>
    <property type="molecule type" value="Genomic_DNA"/>
</dbReference>